<evidence type="ECO:0000313" key="2">
    <source>
        <dbReference type="Proteomes" id="UP001205486"/>
    </source>
</evidence>
<keyword evidence="2" id="KW-1185">Reference proteome</keyword>
<protein>
    <submittedName>
        <fullName evidence="1">Uncharacterized protein</fullName>
    </submittedName>
</protein>
<gene>
    <name evidence="1" type="ORF">J2S34_000977</name>
</gene>
<reference evidence="1" key="1">
    <citation type="submission" date="2022-03" db="EMBL/GenBank/DDBJ databases">
        <title>Interactions between chemoautotrophic and heterotrophic bacteria.</title>
        <authorList>
            <person name="Santoro A."/>
        </authorList>
    </citation>
    <scope>NUCLEOTIDE SEQUENCE</scope>
    <source>
        <strain evidence="1">Nb-106</strain>
    </source>
</reference>
<evidence type="ECO:0000313" key="1">
    <source>
        <dbReference type="EMBL" id="MCP1998555.1"/>
    </source>
</evidence>
<dbReference type="Proteomes" id="UP001205486">
    <property type="component" value="Unassembled WGS sequence"/>
</dbReference>
<accession>A0ACC6AHU6</accession>
<comment type="caution">
    <text evidence="1">The sequence shown here is derived from an EMBL/GenBank/DDBJ whole genome shotgun (WGS) entry which is preliminary data.</text>
</comment>
<name>A0ACC6AHU6_NITWI</name>
<proteinExistence type="predicted"/>
<dbReference type="EMBL" id="JALJZS010000001">
    <property type="protein sequence ID" value="MCP1998555.1"/>
    <property type="molecule type" value="Genomic_DNA"/>
</dbReference>
<organism evidence="1 2">
    <name type="scientific">Nitrobacter winogradskyi</name>
    <name type="common">Nitrobacter agilis</name>
    <dbReference type="NCBI Taxonomy" id="913"/>
    <lineage>
        <taxon>Bacteria</taxon>
        <taxon>Pseudomonadati</taxon>
        <taxon>Pseudomonadota</taxon>
        <taxon>Alphaproteobacteria</taxon>
        <taxon>Hyphomicrobiales</taxon>
        <taxon>Nitrobacteraceae</taxon>
        <taxon>Nitrobacter</taxon>
    </lineage>
</organism>
<sequence>MFSSEVDTGSREENASKQTHKASRLIQSKRGSGFANLKEKRKTPLFSITPVVSGFSRAASLPVCARPTYCLNASLQNLQSEPTVTRTQEQDALVIVSSQFREVNGVPIATDGRYHIPAAASNL</sequence>